<dbReference type="EMBL" id="AP024488">
    <property type="protein sequence ID" value="BCS97432.1"/>
    <property type="molecule type" value="Genomic_DNA"/>
</dbReference>
<dbReference type="InterPro" id="IPR007712">
    <property type="entry name" value="RelE/ParE_toxin"/>
</dbReference>
<dbReference type="RefSeq" id="WP_236888858.1">
    <property type="nucleotide sequence ID" value="NZ_AP024488.1"/>
</dbReference>
<accession>A0ABN6F7T4</accession>
<dbReference type="Gene3D" id="3.30.2310.20">
    <property type="entry name" value="RelE-like"/>
    <property type="match status" value="1"/>
</dbReference>
<keyword evidence="4" id="KW-1185">Reference proteome</keyword>
<protein>
    <submittedName>
        <fullName evidence="3">RelE toxin</fullName>
    </submittedName>
</protein>
<comment type="similarity">
    <text evidence="1">Belongs to the RelE toxin family.</text>
</comment>
<evidence type="ECO:0000313" key="4">
    <source>
        <dbReference type="Proteomes" id="UP001320148"/>
    </source>
</evidence>
<dbReference type="SUPFAM" id="SSF143011">
    <property type="entry name" value="RelE-like"/>
    <property type="match status" value="1"/>
</dbReference>
<evidence type="ECO:0000313" key="3">
    <source>
        <dbReference type="EMBL" id="BCS97432.1"/>
    </source>
</evidence>
<sequence>MPYKLKFLPTALKEWKKLDNTISTQLKKKLEEVLQNPRIQANQLRNFENHYKIKLRASGYRLVYEVIDDEIVVLVIAIGKREGNKIYEVAKLRSGV</sequence>
<evidence type="ECO:0000256" key="2">
    <source>
        <dbReference type="ARBA" id="ARBA00022649"/>
    </source>
</evidence>
<evidence type="ECO:0000256" key="1">
    <source>
        <dbReference type="ARBA" id="ARBA00006226"/>
    </source>
</evidence>
<dbReference type="Pfam" id="PF05016">
    <property type="entry name" value="ParE_toxin"/>
    <property type="match status" value="1"/>
</dbReference>
<dbReference type="InterPro" id="IPR035093">
    <property type="entry name" value="RelE/ParE_toxin_dom_sf"/>
</dbReference>
<dbReference type="NCBIfam" id="TIGR02385">
    <property type="entry name" value="RelE_StbE"/>
    <property type="match status" value="1"/>
</dbReference>
<proteinExistence type="inferred from homology"/>
<keyword evidence="2" id="KW-1277">Toxin-antitoxin system</keyword>
<dbReference type="PANTHER" id="PTHR35601:SF1">
    <property type="entry name" value="TOXIN RELE"/>
    <property type="match status" value="1"/>
</dbReference>
<reference evidence="3 4" key="1">
    <citation type="submission" date="2021-02" db="EMBL/GenBank/DDBJ databases">
        <title>Complete genome of Desulfoluna sp. strain ASN36.</title>
        <authorList>
            <person name="Takahashi A."/>
            <person name="Kojima H."/>
            <person name="Fukui M."/>
        </authorList>
    </citation>
    <scope>NUCLEOTIDE SEQUENCE [LARGE SCALE GENOMIC DNA]</scope>
    <source>
        <strain evidence="3 4">ASN36</strain>
    </source>
</reference>
<organism evidence="3 4">
    <name type="scientific">Desulfoluna limicola</name>
    <dbReference type="NCBI Taxonomy" id="2810562"/>
    <lineage>
        <taxon>Bacteria</taxon>
        <taxon>Pseudomonadati</taxon>
        <taxon>Thermodesulfobacteriota</taxon>
        <taxon>Desulfobacteria</taxon>
        <taxon>Desulfobacterales</taxon>
        <taxon>Desulfolunaceae</taxon>
        <taxon>Desulfoluna</taxon>
    </lineage>
</organism>
<gene>
    <name evidence="3" type="ORF">DSLASN_30640</name>
</gene>
<dbReference type="PANTHER" id="PTHR35601">
    <property type="entry name" value="TOXIN RELE"/>
    <property type="match status" value="1"/>
</dbReference>
<dbReference type="Proteomes" id="UP001320148">
    <property type="component" value="Chromosome"/>
</dbReference>
<name>A0ABN6F7T4_9BACT</name>